<evidence type="ECO:0000256" key="3">
    <source>
        <dbReference type="ARBA" id="ARBA00022603"/>
    </source>
</evidence>
<reference evidence="8 9" key="1">
    <citation type="journal article" date="2021" name="Sci. Rep.">
        <title>The distribution of antibiotic resistance genes in chicken gut microbiota commensals.</title>
        <authorList>
            <person name="Juricova H."/>
            <person name="Matiasovicova J."/>
            <person name="Kubasova T."/>
            <person name="Cejkova D."/>
            <person name="Rychlik I."/>
        </authorList>
    </citation>
    <scope>NUCLEOTIDE SEQUENCE [LARGE SCALE GENOMIC DNA]</scope>
    <source>
        <strain evidence="8 9">An574</strain>
    </source>
</reference>
<dbReference type="Gene3D" id="1.10.1020.10">
    <property type="entry name" value="Adenine-specific Methyltransferase, Domain 2"/>
    <property type="match status" value="1"/>
</dbReference>
<dbReference type="Gene3D" id="3.40.50.150">
    <property type="entry name" value="Vaccinia Virus protein VP39"/>
    <property type="match status" value="3"/>
</dbReference>
<dbReference type="PANTHER" id="PTHR30481:SF3">
    <property type="entry name" value="DNA ADENINE METHYLASE"/>
    <property type="match status" value="1"/>
</dbReference>
<keyword evidence="9" id="KW-1185">Reference proteome</keyword>
<evidence type="ECO:0000256" key="7">
    <source>
        <dbReference type="RuleBase" id="RU361257"/>
    </source>
</evidence>
<dbReference type="EC" id="2.1.1.72" evidence="2 7"/>
<dbReference type="EMBL" id="JACJKU010000036">
    <property type="protein sequence ID" value="MBM6940777.1"/>
    <property type="molecule type" value="Genomic_DNA"/>
</dbReference>
<gene>
    <name evidence="8" type="ORF">H5975_04650</name>
</gene>
<dbReference type="InterPro" id="IPR029063">
    <property type="entry name" value="SAM-dependent_MTases_sf"/>
</dbReference>
<dbReference type="SUPFAM" id="SSF53335">
    <property type="entry name" value="S-adenosyl-L-methionine-dependent methyltransferases"/>
    <property type="match status" value="2"/>
</dbReference>
<dbReference type="PRINTS" id="PR00505">
    <property type="entry name" value="D12N6MTFRASE"/>
</dbReference>
<evidence type="ECO:0000313" key="9">
    <source>
        <dbReference type="Proteomes" id="UP000785625"/>
    </source>
</evidence>
<proteinExistence type="inferred from homology"/>
<evidence type="ECO:0000256" key="4">
    <source>
        <dbReference type="ARBA" id="ARBA00022679"/>
    </source>
</evidence>
<dbReference type="PANTHER" id="PTHR30481">
    <property type="entry name" value="DNA ADENINE METHYLASE"/>
    <property type="match status" value="1"/>
</dbReference>
<comment type="caution">
    <text evidence="8">The sequence shown here is derived from an EMBL/GenBank/DDBJ whole genome shotgun (WGS) entry which is preliminary data.</text>
</comment>
<evidence type="ECO:0000256" key="5">
    <source>
        <dbReference type="ARBA" id="ARBA00022691"/>
    </source>
</evidence>
<comment type="similarity">
    <text evidence="1 7">Belongs to the N(4)/N(6)-methyltransferase family.</text>
</comment>
<keyword evidence="5 7" id="KW-0949">S-adenosyl-L-methionine</keyword>
<evidence type="ECO:0000256" key="6">
    <source>
        <dbReference type="ARBA" id="ARBA00047942"/>
    </source>
</evidence>
<keyword evidence="4 7" id="KW-0808">Transferase</keyword>
<dbReference type="RefSeq" id="WP_204785082.1">
    <property type="nucleotide sequence ID" value="NZ_JACJKU010000036.1"/>
</dbReference>
<protein>
    <recommendedName>
        <fullName evidence="2 7">Site-specific DNA-methyltransferase (adenine-specific)</fullName>
        <ecNumber evidence="2 7">2.1.1.72</ecNumber>
    </recommendedName>
</protein>
<dbReference type="PROSITE" id="PS00092">
    <property type="entry name" value="N6_MTASE"/>
    <property type="match status" value="2"/>
</dbReference>
<evidence type="ECO:0000256" key="2">
    <source>
        <dbReference type="ARBA" id="ARBA00011900"/>
    </source>
</evidence>
<dbReference type="Pfam" id="PF02086">
    <property type="entry name" value="MethyltransfD12"/>
    <property type="match status" value="2"/>
</dbReference>
<dbReference type="Proteomes" id="UP000785625">
    <property type="component" value="Unassembled WGS sequence"/>
</dbReference>
<name>A0ABS2GWW8_9LACO</name>
<dbReference type="NCBIfam" id="TIGR00571">
    <property type="entry name" value="dam"/>
    <property type="match status" value="1"/>
</dbReference>
<evidence type="ECO:0000256" key="1">
    <source>
        <dbReference type="ARBA" id="ARBA00006594"/>
    </source>
</evidence>
<sequence>MPKKRTTTAKPVLKWAGGKGQILDVLESNMPAKYNKYIEPFVGGGALFFAENPNNAIIADSNSELINLYNVIASNVYQLIDELKHYKYDKEMYYAVRAKQPKELTKIERAARMIYLNKTGFNGLYRVNKKGEFNVPFGKYKNPKILDEDNLIKASHQLQKATIINDDYANVLSNYAQEGDFIFLDPPYMPVSQYSDFKRYTKNQFGEEDQKKLSHIVNSLVNKGCFVLLTNSDNPLILDLYKDYDISILNTRRSINSKANKRTGKDILVKAFPSQNELIPTEIPIQNNSFPATRYMGSKEKLLPYINAAIQGISFNSVLDLFSGSASVSYFFKSKGKKVFSNDYMTFASDFALATVENNNVTLTDKDMDILLNSEPHSNDHFVAKTFKGLYFSDVDNDFIDLIRSNRSLIKGRYKQALISAAISRACMKRRPRGIFTYTGNRYDDGRRDLRLSLKEQFINAVKLFNASVFDNKQINKTFNQDFRNIDVDADLIYLDPPYYSKLSDNEYVRRYHFVEGLSRNWKNVNMQWNTKTKKFKNYPTPFDSKESTYKAFEYLFSKYKQKKVLVSYSSNSLPTKEELISMMSNNFNNIKIFEIDYKYSFGTYRHKKSNANNKVKEYLFLGY</sequence>
<dbReference type="InterPro" id="IPR012327">
    <property type="entry name" value="MeTrfase_D12"/>
</dbReference>
<dbReference type="InterPro" id="IPR002052">
    <property type="entry name" value="DNA_methylase_N6_adenine_CS"/>
</dbReference>
<organism evidence="8 9">
    <name type="scientific">Limosilactobacillus coleohominis</name>
    <dbReference type="NCBI Taxonomy" id="181675"/>
    <lineage>
        <taxon>Bacteria</taxon>
        <taxon>Bacillati</taxon>
        <taxon>Bacillota</taxon>
        <taxon>Bacilli</taxon>
        <taxon>Lactobacillales</taxon>
        <taxon>Lactobacillaceae</taxon>
        <taxon>Limosilactobacillus</taxon>
    </lineage>
</organism>
<comment type="catalytic activity">
    <reaction evidence="6 7">
        <text>a 2'-deoxyadenosine in DNA + S-adenosyl-L-methionine = an N(6)-methyl-2'-deoxyadenosine in DNA + S-adenosyl-L-homocysteine + H(+)</text>
        <dbReference type="Rhea" id="RHEA:15197"/>
        <dbReference type="Rhea" id="RHEA-COMP:12418"/>
        <dbReference type="Rhea" id="RHEA-COMP:12419"/>
        <dbReference type="ChEBI" id="CHEBI:15378"/>
        <dbReference type="ChEBI" id="CHEBI:57856"/>
        <dbReference type="ChEBI" id="CHEBI:59789"/>
        <dbReference type="ChEBI" id="CHEBI:90615"/>
        <dbReference type="ChEBI" id="CHEBI:90616"/>
        <dbReference type="EC" id="2.1.1.72"/>
    </reaction>
</comment>
<dbReference type="GO" id="GO:0032259">
    <property type="term" value="P:methylation"/>
    <property type="evidence" value="ECO:0007669"/>
    <property type="project" value="UniProtKB-KW"/>
</dbReference>
<evidence type="ECO:0000313" key="8">
    <source>
        <dbReference type="EMBL" id="MBM6940777.1"/>
    </source>
</evidence>
<dbReference type="InterPro" id="IPR023095">
    <property type="entry name" value="Ade_MeTrfase_dom_2"/>
</dbReference>
<accession>A0ABS2GWW8</accession>
<dbReference type="GO" id="GO:0009007">
    <property type="term" value="F:site-specific DNA-methyltransferase (adenine-specific) activity"/>
    <property type="evidence" value="ECO:0007669"/>
    <property type="project" value="UniProtKB-EC"/>
</dbReference>
<keyword evidence="3 7" id="KW-0489">Methyltransferase</keyword>